<dbReference type="PANTHER" id="PTHR10762">
    <property type="entry name" value="DIPHTHAMIDE BIOSYNTHESIS PROTEIN"/>
    <property type="match status" value="1"/>
</dbReference>
<evidence type="ECO:0000256" key="5">
    <source>
        <dbReference type="ARBA" id="ARBA00022723"/>
    </source>
</evidence>
<evidence type="ECO:0000256" key="1">
    <source>
        <dbReference type="ARBA" id="ARBA00001966"/>
    </source>
</evidence>
<dbReference type="GO" id="GO:0051536">
    <property type="term" value="F:iron-sulfur cluster binding"/>
    <property type="evidence" value="ECO:0007669"/>
    <property type="project" value="UniProtKB-KW"/>
</dbReference>
<evidence type="ECO:0000256" key="6">
    <source>
        <dbReference type="ARBA" id="ARBA00023004"/>
    </source>
</evidence>
<keyword evidence="6 9" id="KW-0408">Iron</keyword>
<dbReference type="OrthoDB" id="449241at2759"/>
<dbReference type="NCBIfam" id="TIGR00272">
    <property type="entry name" value="DPH2"/>
    <property type="match status" value="1"/>
</dbReference>
<dbReference type="Pfam" id="PF01866">
    <property type="entry name" value="Diphthamide_syn"/>
    <property type="match status" value="1"/>
</dbReference>
<evidence type="ECO:0000256" key="10">
    <source>
        <dbReference type="SAM" id="MobiDB-lite"/>
    </source>
</evidence>
<comment type="pathway">
    <text evidence="2 9">Protein modification; peptidyl-diphthamide biosynthesis.</text>
</comment>
<keyword evidence="12" id="KW-1185">Reference proteome</keyword>
<dbReference type="AlphaFoldDB" id="A0A2G8K3X8"/>
<evidence type="ECO:0000256" key="2">
    <source>
        <dbReference type="ARBA" id="ARBA00005156"/>
    </source>
</evidence>
<dbReference type="Proteomes" id="UP000230750">
    <property type="component" value="Unassembled WGS sequence"/>
</dbReference>
<sequence length="426" mass="48632">MDAFSSKPEDVLQRTVDVAVEKKRSLQDIENFLELDRCITFVTQNNFKKARRRSINFRFFSPAQSHPCVALQFPDELLWCSARVVSFLSQNTSARYFILGDTSYGSCCVDEIAAQHADADSIIHFGRSCLSPTTRLPVLHIYGRQPVDVEDLIKSFRELFSQSEQHVIVLYDVIYAHISDELEKRLQSTDNSVLVSKIPHRESFRKESGITDQTDESAPSPIHHTEEKENVTTHTVSGREFSLPTDHDVENFSIFYIGAESLTLKNLMMSLNKCPFYTYDPETRTNRRETLNVNKLLMKRYYMIERAKDAGIVGILVGTLGVAKYLDIVGHLKTIMKKAGKKYYTFAVGKLNVAKLANFMEVQAYVLVACQENTLIDSKEFYQPVVTPFEMEIACNQAREWTGDYTTDFHDILPVTRLAVKIEVSK</sequence>
<reference evidence="11 12" key="1">
    <citation type="journal article" date="2017" name="PLoS Biol.">
        <title>The sea cucumber genome provides insights into morphological evolution and visceral regeneration.</title>
        <authorList>
            <person name="Zhang X."/>
            <person name="Sun L."/>
            <person name="Yuan J."/>
            <person name="Sun Y."/>
            <person name="Gao Y."/>
            <person name="Zhang L."/>
            <person name="Li S."/>
            <person name="Dai H."/>
            <person name="Hamel J.F."/>
            <person name="Liu C."/>
            <person name="Yu Y."/>
            <person name="Liu S."/>
            <person name="Lin W."/>
            <person name="Guo K."/>
            <person name="Jin S."/>
            <person name="Xu P."/>
            <person name="Storey K.B."/>
            <person name="Huan P."/>
            <person name="Zhang T."/>
            <person name="Zhou Y."/>
            <person name="Zhang J."/>
            <person name="Lin C."/>
            <person name="Li X."/>
            <person name="Xing L."/>
            <person name="Huo D."/>
            <person name="Sun M."/>
            <person name="Wang L."/>
            <person name="Mercier A."/>
            <person name="Li F."/>
            <person name="Yang H."/>
            <person name="Xiang J."/>
        </authorList>
    </citation>
    <scope>NUCLEOTIDE SEQUENCE [LARGE SCALE GENOMIC DNA]</scope>
    <source>
        <strain evidence="11">Shaxun</strain>
        <tissue evidence="11">Muscle</tissue>
    </source>
</reference>
<evidence type="ECO:0000256" key="3">
    <source>
        <dbReference type="ARBA" id="ARBA00006179"/>
    </source>
</evidence>
<keyword evidence="5 9" id="KW-0479">Metal-binding</keyword>
<dbReference type="SFLD" id="SFLDS00032">
    <property type="entry name" value="Radical_SAM_3-amino-3-carboxyp"/>
    <property type="match status" value="1"/>
</dbReference>
<dbReference type="EMBL" id="MRZV01000917">
    <property type="protein sequence ID" value="PIK42659.1"/>
    <property type="molecule type" value="Genomic_DNA"/>
</dbReference>
<dbReference type="SFLD" id="SFLDF00408">
    <property type="entry name" value="Diphthamide_biosynthesis_famil"/>
    <property type="match status" value="1"/>
</dbReference>
<gene>
    <name evidence="11" type="ORF">BSL78_20490</name>
</gene>
<keyword evidence="7 9" id="KW-0411">Iron-sulfur</keyword>
<dbReference type="InterPro" id="IPR042263">
    <property type="entry name" value="DPH1/DPH2_1"/>
</dbReference>
<comment type="cofactor">
    <cofactor evidence="1">
        <name>[4Fe-4S] cluster</name>
        <dbReference type="ChEBI" id="CHEBI:49883"/>
    </cofactor>
</comment>
<evidence type="ECO:0000313" key="11">
    <source>
        <dbReference type="EMBL" id="PIK42659.1"/>
    </source>
</evidence>
<protein>
    <recommendedName>
        <fullName evidence="4 9">2-(3-amino-3-carboxypropyl)histidine synthase subunit 2</fullName>
    </recommendedName>
</protein>
<dbReference type="Gene3D" id="3.40.50.11840">
    <property type="entry name" value="Diphthamide synthesis DPH1/DPH2 domain 1"/>
    <property type="match status" value="1"/>
</dbReference>
<dbReference type="FunFam" id="3.40.50.11860:FF:000001">
    <property type="entry name" value="2-(3-amino-3-carboxypropyl)histidine synthase subunit 2"/>
    <property type="match status" value="1"/>
</dbReference>
<organism evidence="11 12">
    <name type="scientific">Stichopus japonicus</name>
    <name type="common">Sea cucumber</name>
    <dbReference type="NCBI Taxonomy" id="307972"/>
    <lineage>
        <taxon>Eukaryota</taxon>
        <taxon>Metazoa</taxon>
        <taxon>Echinodermata</taxon>
        <taxon>Eleutherozoa</taxon>
        <taxon>Echinozoa</taxon>
        <taxon>Holothuroidea</taxon>
        <taxon>Aspidochirotacea</taxon>
        <taxon>Aspidochirotida</taxon>
        <taxon>Stichopodidae</taxon>
        <taxon>Apostichopus</taxon>
    </lineage>
</organism>
<evidence type="ECO:0000256" key="7">
    <source>
        <dbReference type="ARBA" id="ARBA00023014"/>
    </source>
</evidence>
<evidence type="ECO:0000313" key="12">
    <source>
        <dbReference type="Proteomes" id="UP000230750"/>
    </source>
</evidence>
<dbReference type="Gene3D" id="3.40.50.11860">
    <property type="entry name" value="Diphthamide synthesis DPH1/DPH2 domain 3"/>
    <property type="match status" value="1"/>
</dbReference>
<evidence type="ECO:0000256" key="4">
    <source>
        <dbReference type="ARBA" id="ARBA00021914"/>
    </source>
</evidence>
<comment type="similarity">
    <text evidence="3 9">Belongs to the DPH1/DPH2 family. DPH2 subfamily.</text>
</comment>
<dbReference type="InterPro" id="IPR016435">
    <property type="entry name" value="DPH1/DPH2"/>
</dbReference>
<evidence type="ECO:0000256" key="9">
    <source>
        <dbReference type="RuleBase" id="RU364133"/>
    </source>
</evidence>
<evidence type="ECO:0000256" key="8">
    <source>
        <dbReference type="ARBA" id="ARBA00045159"/>
    </source>
</evidence>
<dbReference type="PANTHER" id="PTHR10762:SF2">
    <property type="entry name" value="2-(3-AMINO-3-CARBOXYPROPYL)HISTIDINE SYNTHASE SUBUNIT 2"/>
    <property type="match status" value="1"/>
</dbReference>
<dbReference type="GO" id="GO:0017183">
    <property type="term" value="P:protein histidyl modification to diphthamide"/>
    <property type="evidence" value="ECO:0007669"/>
    <property type="project" value="UniProtKB-UniPathway"/>
</dbReference>
<accession>A0A2G8K3X8</accession>
<dbReference type="GO" id="GO:0046872">
    <property type="term" value="F:metal ion binding"/>
    <property type="evidence" value="ECO:0007669"/>
    <property type="project" value="UniProtKB-KW"/>
</dbReference>
<proteinExistence type="inferred from homology"/>
<dbReference type="SFLD" id="SFLDG01121">
    <property type="entry name" value="Diphthamide_biosynthesis"/>
    <property type="match status" value="1"/>
</dbReference>
<dbReference type="UniPathway" id="UPA00559"/>
<comment type="function">
    <text evidence="8 9">Required for the first step of diphthamide biosynthesis, a post-translational modification of histidine which occurs in elongation factor 2. DPH1 and DPH2 transfer a 3-amino-3-carboxypropyl (ACP) group from S-adenosyl-L-methionine (SAM) to a histidine residue, the reaction is assisted by a reduction system comprising DPH3 and a NADH-dependent reductase. Facilitates the reduction of the catalytic iron-sulfur cluster found in the DPH1 subunit.</text>
</comment>
<dbReference type="NCBIfam" id="TIGR00322">
    <property type="entry name" value="diphth2_R"/>
    <property type="match status" value="1"/>
</dbReference>
<dbReference type="InterPro" id="IPR010014">
    <property type="entry name" value="DHP2"/>
</dbReference>
<comment type="caution">
    <text evidence="11">The sequence shown here is derived from an EMBL/GenBank/DDBJ whole genome shotgun (WGS) entry which is preliminary data.</text>
</comment>
<dbReference type="FunFam" id="3.40.50.11840:FF:000002">
    <property type="entry name" value="2-(3-amino-3-carboxypropyl)histidine synthase subunit 2"/>
    <property type="match status" value="1"/>
</dbReference>
<dbReference type="STRING" id="307972.A0A2G8K3X8"/>
<name>A0A2G8K3X8_STIJA</name>
<dbReference type="GO" id="GO:0090560">
    <property type="term" value="F:2-(3-amino-3-carboxypropyl)histidine synthase activity"/>
    <property type="evidence" value="ECO:0007669"/>
    <property type="project" value="InterPro"/>
</dbReference>
<feature type="region of interest" description="Disordered" evidence="10">
    <location>
        <begin position="205"/>
        <end position="238"/>
    </location>
</feature>
<dbReference type="InterPro" id="IPR042265">
    <property type="entry name" value="DPH1/DPH2_3"/>
</dbReference>